<evidence type="ECO:0000313" key="6">
    <source>
        <dbReference type="Proteomes" id="UP000698028"/>
    </source>
</evidence>
<accession>A0ABS6V5L8</accession>
<keyword evidence="6" id="KW-1185">Reference proteome</keyword>
<dbReference type="Pfam" id="PF00011">
    <property type="entry name" value="HSP20"/>
    <property type="match status" value="1"/>
</dbReference>
<sequence length="158" mass="17966">MRSAFDFSPYRRSTIGFDRLFDLLENSSSETNENFPPFDLVKVRDDEYRIDLALAGFRRDDLEITAQQNQLVVKGKKAADEGHDYIHRGIALRGFERRFGLADHVQVTDADMDNGILSISLKREIPEAMKPKTIEIGGGERRTETKQIEASSKETEDA</sequence>
<dbReference type="RefSeq" id="WP_218632751.1">
    <property type="nucleotide sequence ID" value="NZ_JAHVAH010000001.1"/>
</dbReference>
<dbReference type="PANTHER" id="PTHR47062">
    <property type="match status" value="1"/>
</dbReference>
<evidence type="ECO:0000256" key="1">
    <source>
        <dbReference type="PROSITE-ProRule" id="PRU00285"/>
    </source>
</evidence>
<dbReference type="InterPro" id="IPR002068">
    <property type="entry name" value="A-crystallin/Hsp20_dom"/>
</dbReference>
<evidence type="ECO:0000313" key="5">
    <source>
        <dbReference type="EMBL" id="MBW0144791.1"/>
    </source>
</evidence>
<name>A0ABS6V5L8_9SPHN</name>
<dbReference type="CDD" id="cd06470">
    <property type="entry name" value="ACD_IbpA-B_like"/>
    <property type="match status" value="1"/>
</dbReference>
<feature type="domain" description="SHSP" evidence="4">
    <location>
        <begin position="29"/>
        <end position="139"/>
    </location>
</feature>
<dbReference type="Proteomes" id="UP000698028">
    <property type="component" value="Unassembled WGS sequence"/>
</dbReference>
<proteinExistence type="inferred from homology"/>
<organism evidence="5 6">
    <name type="scientific">Sphingomicrobium clamense</name>
    <dbReference type="NCBI Taxonomy" id="2851013"/>
    <lineage>
        <taxon>Bacteria</taxon>
        <taxon>Pseudomonadati</taxon>
        <taxon>Pseudomonadota</taxon>
        <taxon>Alphaproteobacteria</taxon>
        <taxon>Sphingomonadales</taxon>
        <taxon>Sphingomonadaceae</taxon>
        <taxon>Sphingomicrobium</taxon>
    </lineage>
</organism>
<evidence type="ECO:0000259" key="4">
    <source>
        <dbReference type="PROSITE" id="PS01031"/>
    </source>
</evidence>
<reference evidence="5 6" key="1">
    <citation type="submission" date="2021-07" db="EMBL/GenBank/DDBJ databases">
        <title>The draft genome sequence of Sphingomicrobium sp. B8.</title>
        <authorList>
            <person name="Mu L."/>
        </authorList>
    </citation>
    <scope>NUCLEOTIDE SEQUENCE [LARGE SCALE GENOMIC DNA]</scope>
    <source>
        <strain evidence="5 6">B8</strain>
    </source>
</reference>
<comment type="caution">
    <text evidence="5">The sequence shown here is derived from an EMBL/GenBank/DDBJ whole genome shotgun (WGS) entry which is preliminary data.</text>
</comment>
<dbReference type="InterPro" id="IPR037913">
    <property type="entry name" value="ACD_IbpA/B"/>
</dbReference>
<evidence type="ECO:0000256" key="3">
    <source>
        <dbReference type="SAM" id="MobiDB-lite"/>
    </source>
</evidence>
<comment type="similarity">
    <text evidence="1 2">Belongs to the small heat shock protein (HSP20) family.</text>
</comment>
<protein>
    <submittedName>
        <fullName evidence="5">Hsp20 family protein</fullName>
    </submittedName>
</protein>
<evidence type="ECO:0000256" key="2">
    <source>
        <dbReference type="RuleBase" id="RU003616"/>
    </source>
</evidence>
<dbReference type="PROSITE" id="PS01031">
    <property type="entry name" value="SHSP"/>
    <property type="match status" value="1"/>
</dbReference>
<gene>
    <name evidence="5" type="ORF">KTQ36_05715</name>
</gene>
<feature type="region of interest" description="Disordered" evidence="3">
    <location>
        <begin position="130"/>
        <end position="158"/>
    </location>
</feature>
<dbReference type="EMBL" id="JAHVAH010000001">
    <property type="protein sequence ID" value="MBW0144791.1"/>
    <property type="molecule type" value="Genomic_DNA"/>
</dbReference>
<dbReference type="PANTHER" id="PTHR47062:SF1">
    <property type="entry name" value="SMALL HEAT SHOCK PROTEIN IBPA"/>
    <property type="match status" value="1"/>
</dbReference>